<dbReference type="STRING" id="4081.A0A3Q7ENG8"/>
<evidence type="ECO:0000259" key="1">
    <source>
        <dbReference type="PROSITE" id="PS50030"/>
    </source>
</evidence>
<organism evidence="2">
    <name type="scientific">Solanum lycopersicum</name>
    <name type="common">Tomato</name>
    <name type="synonym">Lycopersicon esculentum</name>
    <dbReference type="NCBI Taxonomy" id="4081"/>
    <lineage>
        <taxon>Eukaryota</taxon>
        <taxon>Viridiplantae</taxon>
        <taxon>Streptophyta</taxon>
        <taxon>Embryophyta</taxon>
        <taxon>Tracheophyta</taxon>
        <taxon>Spermatophyta</taxon>
        <taxon>Magnoliopsida</taxon>
        <taxon>eudicotyledons</taxon>
        <taxon>Gunneridae</taxon>
        <taxon>Pentapetalae</taxon>
        <taxon>asterids</taxon>
        <taxon>lamiids</taxon>
        <taxon>Solanales</taxon>
        <taxon>Solanaceae</taxon>
        <taxon>Solanoideae</taxon>
        <taxon>Solaneae</taxon>
        <taxon>Solanum</taxon>
        <taxon>Solanum subgen. Lycopersicon</taxon>
    </lineage>
</organism>
<reference evidence="2" key="1">
    <citation type="journal article" date="2012" name="Nature">
        <title>The tomato genome sequence provides insights into fleshy fruit evolution.</title>
        <authorList>
            <consortium name="Tomato Genome Consortium"/>
        </authorList>
    </citation>
    <scope>NUCLEOTIDE SEQUENCE [LARGE SCALE GENOMIC DNA]</scope>
    <source>
        <strain evidence="2">cv. Heinz 1706</strain>
    </source>
</reference>
<dbReference type="InParanoid" id="A0A3Q7ENG8"/>
<dbReference type="InterPro" id="IPR015940">
    <property type="entry name" value="UBA"/>
</dbReference>
<dbReference type="Gramene" id="Solyc01g099480.3.1">
    <property type="protein sequence ID" value="Solyc01g099480.3.1"/>
    <property type="gene ID" value="Solyc01g099480.3"/>
</dbReference>
<keyword evidence="3" id="KW-1185">Reference proteome</keyword>
<dbReference type="InterPro" id="IPR027417">
    <property type="entry name" value="P-loop_NTPase"/>
</dbReference>
<evidence type="ECO:0000313" key="2">
    <source>
        <dbReference type="EnsemblPlants" id="Solyc01g099480.3.1"/>
    </source>
</evidence>
<protein>
    <recommendedName>
        <fullName evidence="1">UBA domain-containing protein</fullName>
    </recommendedName>
</protein>
<proteinExistence type="predicted"/>
<reference evidence="2" key="2">
    <citation type="submission" date="2019-01" db="UniProtKB">
        <authorList>
            <consortium name="EnsemblPlants"/>
        </authorList>
    </citation>
    <scope>IDENTIFICATION</scope>
    <source>
        <strain evidence="2">cv. Heinz 1706</strain>
    </source>
</reference>
<dbReference type="PaxDb" id="4081-Solyc01g099480.2.1"/>
<name>A0A3Q7ENG8_SOLLC</name>
<dbReference type="Gene3D" id="3.40.50.300">
    <property type="entry name" value="P-loop containing nucleotide triphosphate hydrolases"/>
    <property type="match status" value="1"/>
</dbReference>
<dbReference type="Proteomes" id="UP000004994">
    <property type="component" value="Chromosome 1"/>
</dbReference>
<dbReference type="AlphaFoldDB" id="A0A3Q7ENG8"/>
<dbReference type="EnsemblPlants" id="Solyc01g099480.3.1">
    <property type="protein sequence ID" value="Solyc01g099480.3.1"/>
    <property type="gene ID" value="Solyc01g099480.3"/>
</dbReference>
<evidence type="ECO:0000313" key="3">
    <source>
        <dbReference type="Proteomes" id="UP000004994"/>
    </source>
</evidence>
<sequence length="146" mass="15955">MDPDQVVAGLVGMGFSLSDIANALEDVGPSIASVIDYLLDDSRRKTASASTSTACFTRRAVAKVTSEAGARNFTRPLWRIFRKMLWNLGYLTKTDLFLQQQDQILALLTGKVVIVMSQLISLMQNQCLRLAKHVVSACFLGSGQTV</sequence>
<accession>A0A3Q7ENG8</accession>
<dbReference type="PROSITE" id="PS50030">
    <property type="entry name" value="UBA"/>
    <property type="match status" value="1"/>
</dbReference>
<feature type="domain" description="UBA" evidence="1">
    <location>
        <begin position="1"/>
        <end position="41"/>
    </location>
</feature>